<dbReference type="EMBL" id="CAJVQC010018853">
    <property type="protein sequence ID" value="CAG8696569.1"/>
    <property type="molecule type" value="Genomic_DNA"/>
</dbReference>
<sequence>NGLGRTPPMGWSTWNYFQCGVNENLLKEAADAMVDLGFLKAGYRYLNLDDCWEGTRDKNGYINTDPKTFPGGIKALSDYAHSKGLLFGIYSDAGRLTCAKRIGSLGYEDKDAQRFAEWGIDFLKYDNCHNDGSPERIRYEKMGRALNETGRPIFYSICEWGKSKPFLWAKQVGNSWRTTLDIRASWASITSIIQRQQMITKYAGPGGWNDPDMLQVGNGYLTLDEQKSHFAIWAALKAPLILGFDIRNPPADAMELVLNEEIIAVNQDPLGISVSIVHRTLFYDIWTGPLSDGYVAVLFNRGEVPRVITLHFASHCNLEGEIMVRDLWERADKGVFRTSPKTWCNDFKAYRWHAS</sequence>
<dbReference type="Proteomes" id="UP000789920">
    <property type="component" value="Unassembled WGS sequence"/>
</dbReference>
<accession>A0ACA9PCN9</accession>
<gene>
    <name evidence="1" type="ORF">RPERSI_LOCUS9812</name>
</gene>
<reference evidence="1" key="1">
    <citation type="submission" date="2021-06" db="EMBL/GenBank/DDBJ databases">
        <authorList>
            <person name="Kallberg Y."/>
            <person name="Tangrot J."/>
            <person name="Rosling A."/>
        </authorList>
    </citation>
    <scope>NUCLEOTIDE SEQUENCE</scope>
    <source>
        <strain evidence="1">MA461A</strain>
    </source>
</reference>
<evidence type="ECO:0000313" key="2">
    <source>
        <dbReference type="Proteomes" id="UP000789920"/>
    </source>
</evidence>
<feature type="non-terminal residue" evidence="1">
    <location>
        <position position="1"/>
    </location>
</feature>
<comment type="caution">
    <text evidence="1">The sequence shown here is derived from an EMBL/GenBank/DDBJ whole genome shotgun (WGS) entry which is preliminary data.</text>
</comment>
<protein>
    <submittedName>
        <fullName evidence="1">25221_t:CDS:1</fullName>
    </submittedName>
</protein>
<name>A0ACA9PCN9_9GLOM</name>
<evidence type="ECO:0000313" key="1">
    <source>
        <dbReference type="EMBL" id="CAG8696569.1"/>
    </source>
</evidence>
<proteinExistence type="predicted"/>
<keyword evidence="2" id="KW-1185">Reference proteome</keyword>
<organism evidence="1 2">
    <name type="scientific">Racocetra persica</name>
    <dbReference type="NCBI Taxonomy" id="160502"/>
    <lineage>
        <taxon>Eukaryota</taxon>
        <taxon>Fungi</taxon>
        <taxon>Fungi incertae sedis</taxon>
        <taxon>Mucoromycota</taxon>
        <taxon>Glomeromycotina</taxon>
        <taxon>Glomeromycetes</taxon>
        <taxon>Diversisporales</taxon>
        <taxon>Gigasporaceae</taxon>
        <taxon>Racocetra</taxon>
    </lineage>
</organism>